<dbReference type="Gene3D" id="2.160.20.10">
    <property type="entry name" value="Single-stranded right-handed beta-helix, Pectin lyase-like"/>
    <property type="match status" value="1"/>
</dbReference>
<dbReference type="RefSeq" id="WP_132217206.1">
    <property type="nucleotide sequence ID" value="NZ_OX156936.1"/>
</dbReference>
<dbReference type="OrthoDB" id="646288at2"/>
<accession>A0A4R1RLC4</accession>
<dbReference type="InterPro" id="IPR011050">
    <property type="entry name" value="Pectin_lyase_fold/virulence"/>
</dbReference>
<protein>
    <recommendedName>
        <fullName evidence="5">Parallel beta helix pectate lyase-like protein</fullName>
    </recommendedName>
</protein>
<evidence type="ECO:0000256" key="2">
    <source>
        <dbReference type="SAM" id="SignalP"/>
    </source>
</evidence>
<comment type="caution">
    <text evidence="3">The sequence shown here is derived from an EMBL/GenBank/DDBJ whole genome shotgun (WGS) entry which is preliminary data.</text>
</comment>
<proteinExistence type="predicted"/>
<dbReference type="EMBL" id="SLUP01000003">
    <property type="protein sequence ID" value="TCL66896.1"/>
    <property type="molecule type" value="Genomic_DNA"/>
</dbReference>
<dbReference type="AlphaFoldDB" id="A0A4R1RLC4"/>
<dbReference type="Proteomes" id="UP000295455">
    <property type="component" value="Unassembled WGS sequence"/>
</dbReference>
<evidence type="ECO:0008006" key="5">
    <source>
        <dbReference type="Google" id="ProtNLM"/>
    </source>
</evidence>
<organism evidence="3 4">
    <name type="scientific">Mariniflexile fucanivorans</name>
    <dbReference type="NCBI Taxonomy" id="264023"/>
    <lineage>
        <taxon>Bacteria</taxon>
        <taxon>Pseudomonadati</taxon>
        <taxon>Bacteroidota</taxon>
        <taxon>Flavobacteriia</taxon>
        <taxon>Flavobacteriales</taxon>
        <taxon>Flavobacteriaceae</taxon>
        <taxon>Mariniflexile</taxon>
    </lineage>
</organism>
<reference evidence="3 4" key="1">
    <citation type="submission" date="2019-03" db="EMBL/GenBank/DDBJ databases">
        <title>Genomic Encyclopedia of Type Strains, Phase IV (KMG-IV): sequencing the most valuable type-strain genomes for metagenomic binning, comparative biology and taxonomic classification.</title>
        <authorList>
            <person name="Goeker M."/>
        </authorList>
    </citation>
    <scope>NUCLEOTIDE SEQUENCE [LARGE SCALE GENOMIC DNA]</scope>
    <source>
        <strain evidence="3 4">DSM 18792</strain>
    </source>
</reference>
<evidence type="ECO:0000313" key="3">
    <source>
        <dbReference type="EMBL" id="TCL66896.1"/>
    </source>
</evidence>
<gene>
    <name evidence="3" type="ORF">EV196_103316</name>
</gene>
<feature type="signal peptide" evidence="2">
    <location>
        <begin position="1"/>
        <end position="18"/>
    </location>
</feature>
<dbReference type="InterPro" id="IPR012334">
    <property type="entry name" value="Pectin_lyas_fold"/>
</dbReference>
<evidence type="ECO:0000313" key="4">
    <source>
        <dbReference type="Proteomes" id="UP000295455"/>
    </source>
</evidence>
<keyword evidence="4" id="KW-1185">Reference proteome</keyword>
<sequence length="543" mass="61416">MKRFTVCFLLIFGIILNAQTTYYVDDLIGNDINNGTKKETPFRSIDKINQLALKPTDSVLFRRGGQWMGNLILNGSGFKNKRIVIAAYGSGTAPVLDAKGQIAKGENASYTIRLFNQENIEIRDLKIKNCNPFEEPRKLDLKENTAYVNSPKMGIYIEGKDCGTLHDIHLINLEICDISGDMSTKNNGGVFAEISWSEDEAKRVKSNFDGFYTEGCYIHDIDRTGWSNISVWDRRSLKSKWGDTLANGKIHNWYPSEHVIQRNNKYERAGANALIVRVAKAPLVEHCVFKYNGLKGSGNASFPFSCDDALFQYNEASYTFYNTEATSWDGKKDVDAGGFDSDWNCKNTIIQYNYSHHNGHGGILICCDGASKTSFNDGTIVRYNIFEDNAHHIIRNSGNVTNTKIYNNVFYSGIENDLVQLLYHKSWNGYPDKTTYSNNIFYSLGKGNEFEFTKSTNNKFEANTFYGNIKNEPEDLSKSKTNPLFKSASSSQTNWKSYLRFMLQNNSPEIDKGIQIEGHPMKDFSGNPIQGNPDRGAFEYSKY</sequence>
<name>A0A4R1RLC4_9FLAO</name>
<dbReference type="SUPFAM" id="SSF51126">
    <property type="entry name" value="Pectin lyase-like"/>
    <property type="match status" value="1"/>
</dbReference>
<feature type="region of interest" description="Disordered" evidence="1">
    <location>
        <begin position="522"/>
        <end position="543"/>
    </location>
</feature>
<evidence type="ECO:0000256" key="1">
    <source>
        <dbReference type="SAM" id="MobiDB-lite"/>
    </source>
</evidence>
<feature type="chain" id="PRO_5020478259" description="Parallel beta helix pectate lyase-like protein" evidence="2">
    <location>
        <begin position="19"/>
        <end position="543"/>
    </location>
</feature>
<keyword evidence="2" id="KW-0732">Signal</keyword>